<protein>
    <submittedName>
        <fullName evidence="2">Uncharacterized protein</fullName>
    </submittedName>
</protein>
<keyword evidence="1" id="KW-1133">Transmembrane helix</keyword>
<sequence>MSIKFYVTREGGDKADLSHCLIRIPALPLLHISKKMKKKIIIGVFSVLVLFFLFLAWFSVTYSMGVVAVFEKGDKASNLKVLVVTQGSDFKKEVVKGVLEDEVFDTIYFKVIDATDLKTVEPADWNAIILIHTWEKFSPEKNTADFIEKYYDEKKMFVMATSAAGDNAIAGVNGITGASDLSKVETDVAEIKLWLVKVLKL</sequence>
<name>A0A2W1NLG0_9FLAO</name>
<organism evidence="2 3">
    <name type="scientific">Putridiphycobacter roseus</name>
    <dbReference type="NCBI Taxonomy" id="2219161"/>
    <lineage>
        <taxon>Bacteria</taxon>
        <taxon>Pseudomonadati</taxon>
        <taxon>Bacteroidota</taxon>
        <taxon>Flavobacteriia</taxon>
        <taxon>Flavobacteriales</taxon>
        <taxon>Crocinitomicaceae</taxon>
        <taxon>Putridiphycobacter</taxon>
    </lineage>
</organism>
<dbReference type="EMBL" id="QKSB01000001">
    <property type="protein sequence ID" value="PZE18676.1"/>
    <property type="molecule type" value="Genomic_DNA"/>
</dbReference>
<gene>
    <name evidence="2" type="ORF">DNU06_02280</name>
</gene>
<evidence type="ECO:0000313" key="2">
    <source>
        <dbReference type="EMBL" id="PZE18676.1"/>
    </source>
</evidence>
<comment type="caution">
    <text evidence="2">The sequence shown here is derived from an EMBL/GenBank/DDBJ whole genome shotgun (WGS) entry which is preliminary data.</text>
</comment>
<proteinExistence type="predicted"/>
<evidence type="ECO:0000256" key="1">
    <source>
        <dbReference type="SAM" id="Phobius"/>
    </source>
</evidence>
<keyword evidence="3" id="KW-1185">Reference proteome</keyword>
<feature type="transmembrane region" description="Helical" evidence="1">
    <location>
        <begin position="40"/>
        <end position="60"/>
    </location>
</feature>
<evidence type="ECO:0000313" key="3">
    <source>
        <dbReference type="Proteomes" id="UP000249248"/>
    </source>
</evidence>
<dbReference type="AlphaFoldDB" id="A0A2W1NLG0"/>
<keyword evidence="1" id="KW-0812">Transmembrane</keyword>
<reference evidence="2 3" key="1">
    <citation type="submission" date="2018-06" db="EMBL/GenBank/DDBJ databases">
        <title>The draft genome sequence of Crocinitomix sp. SM1701.</title>
        <authorList>
            <person name="Zhang X."/>
        </authorList>
    </citation>
    <scope>NUCLEOTIDE SEQUENCE [LARGE SCALE GENOMIC DNA]</scope>
    <source>
        <strain evidence="2 3">SM1701</strain>
    </source>
</reference>
<dbReference type="Proteomes" id="UP000249248">
    <property type="component" value="Unassembled WGS sequence"/>
</dbReference>
<keyword evidence="1" id="KW-0472">Membrane</keyword>
<accession>A0A2W1NLG0</accession>